<keyword evidence="1" id="KW-0472">Membrane</keyword>
<protein>
    <submittedName>
        <fullName evidence="2">Uncharacterized protein</fullName>
    </submittedName>
</protein>
<comment type="caution">
    <text evidence="2">The sequence shown here is derived from an EMBL/GenBank/DDBJ whole genome shotgun (WGS) entry which is preliminary data.</text>
</comment>
<dbReference type="AlphaFoldDB" id="A0A2T0VBF9"/>
<dbReference type="Proteomes" id="UP000237983">
    <property type="component" value="Unassembled WGS sequence"/>
</dbReference>
<dbReference type="EMBL" id="PVTL01000006">
    <property type="protein sequence ID" value="PRY67494.1"/>
    <property type="molecule type" value="Genomic_DNA"/>
</dbReference>
<feature type="transmembrane region" description="Helical" evidence="1">
    <location>
        <begin position="20"/>
        <end position="39"/>
    </location>
</feature>
<reference evidence="2 3" key="1">
    <citation type="submission" date="2018-03" db="EMBL/GenBank/DDBJ databases">
        <title>Genomic Encyclopedia of Type Strains, Phase III (KMG-III): the genomes of soil and plant-associated and newly described type strains.</title>
        <authorList>
            <person name="Whitman W."/>
        </authorList>
    </citation>
    <scope>NUCLEOTIDE SEQUENCE [LARGE SCALE GENOMIC DNA]</scope>
    <source>
        <strain evidence="2 3">CGMCC 1.12484</strain>
    </source>
</reference>
<evidence type="ECO:0000313" key="3">
    <source>
        <dbReference type="Proteomes" id="UP000237983"/>
    </source>
</evidence>
<keyword evidence="3" id="KW-1185">Reference proteome</keyword>
<sequence>MTDAASAGERDRDVRGPSRLVLWCCVGLCYFEASVSVIFEV</sequence>
<keyword evidence="1" id="KW-1133">Transmembrane helix</keyword>
<gene>
    <name evidence="2" type="ORF">B0I08_106101</name>
</gene>
<proteinExistence type="predicted"/>
<keyword evidence="1" id="KW-0812">Transmembrane</keyword>
<accession>A0A2T0VBF9</accession>
<evidence type="ECO:0000313" key="2">
    <source>
        <dbReference type="EMBL" id="PRY67494.1"/>
    </source>
</evidence>
<name>A0A2T0VBF9_9MICO</name>
<organism evidence="2 3">
    <name type="scientific">Glaciihabitans tibetensis</name>
    <dbReference type="NCBI Taxonomy" id="1266600"/>
    <lineage>
        <taxon>Bacteria</taxon>
        <taxon>Bacillati</taxon>
        <taxon>Actinomycetota</taxon>
        <taxon>Actinomycetes</taxon>
        <taxon>Micrococcales</taxon>
        <taxon>Microbacteriaceae</taxon>
        <taxon>Glaciihabitans</taxon>
    </lineage>
</organism>
<evidence type="ECO:0000256" key="1">
    <source>
        <dbReference type="SAM" id="Phobius"/>
    </source>
</evidence>